<reference evidence="1" key="1">
    <citation type="submission" date="2021-03" db="EMBL/GenBank/DDBJ databases">
        <authorList>
            <consortium name="Genoscope - CEA"/>
            <person name="William W."/>
        </authorList>
    </citation>
    <scope>NUCLEOTIDE SEQUENCE</scope>
    <source>
        <strain evidence="1">Doubled-haploid Pahang</strain>
    </source>
</reference>
<gene>
    <name evidence="1" type="ORF">GSMUA_59750.1</name>
</gene>
<dbReference type="EMBL" id="HG996467">
    <property type="protein sequence ID" value="CAG1861081.1"/>
    <property type="molecule type" value="Genomic_DNA"/>
</dbReference>
<organism evidence="2 3">
    <name type="scientific">Musa acuminata subsp. malaccensis</name>
    <name type="common">Wild banana</name>
    <name type="synonym">Musa malaccensis</name>
    <dbReference type="NCBI Taxonomy" id="214687"/>
    <lineage>
        <taxon>Eukaryota</taxon>
        <taxon>Viridiplantae</taxon>
        <taxon>Streptophyta</taxon>
        <taxon>Embryophyta</taxon>
        <taxon>Tracheophyta</taxon>
        <taxon>Spermatophyta</taxon>
        <taxon>Magnoliopsida</taxon>
        <taxon>Liliopsida</taxon>
        <taxon>Zingiberales</taxon>
        <taxon>Musaceae</taxon>
        <taxon>Musa</taxon>
    </lineage>
</organism>
<proteinExistence type="predicted"/>
<sequence>MDYIPVHLFKVGTGLNASSMKLVSCNWVLDLIEHIALVSAKH</sequence>
<dbReference type="EnsemblPlants" id="Ma02_t04490.1">
    <property type="protein sequence ID" value="Ma02_p04490.1"/>
    <property type="gene ID" value="Ma02_g04490"/>
</dbReference>
<protein>
    <submittedName>
        <fullName evidence="1">(wild Malaysian banana) hypothetical protein</fullName>
    </submittedName>
</protein>
<name>A0A804HZ76_MUSAM</name>
<evidence type="ECO:0000313" key="3">
    <source>
        <dbReference type="Proteomes" id="UP000012960"/>
    </source>
</evidence>
<dbReference type="Proteomes" id="UP000012960">
    <property type="component" value="Unplaced"/>
</dbReference>
<evidence type="ECO:0000313" key="2">
    <source>
        <dbReference type="EnsemblPlants" id="Ma02_p04490.1"/>
    </source>
</evidence>
<keyword evidence="3" id="KW-1185">Reference proteome</keyword>
<reference evidence="2" key="2">
    <citation type="submission" date="2021-05" db="UniProtKB">
        <authorList>
            <consortium name="EnsemblPlants"/>
        </authorList>
    </citation>
    <scope>IDENTIFICATION</scope>
    <source>
        <strain evidence="2">subsp. malaccensis</strain>
    </source>
</reference>
<dbReference type="Gramene" id="Ma02_t04490.1">
    <property type="protein sequence ID" value="Ma02_p04490.1"/>
    <property type="gene ID" value="Ma02_g04490"/>
</dbReference>
<dbReference type="AlphaFoldDB" id="A0A804HZ76"/>
<evidence type="ECO:0000313" key="1">
    <source>
        <dbReference type="EMBL" id="CAG1861081.1"/>
    </source>
</evidence>
<dbReference type="InParanoid" id="A0A804HZ76"/>
<accession>A0A804HZ76</accession>